<keyword evidence="1 2" id="KW-0238">DNA-binding</keyword>
<dbReference type="AlphaFoldDB" id="A0A2V5L904"/>
<accession>A0A2V5L904</accession>
<dbReference type="PANTHER" id="PTHR30055:SF146">
    <property type="entry name" value="HTH-TYPE TRANSCRIPTIONAL DUAL REGULATOR CECR"/>
    <property type="match status" value="1"/>
</dbReference>
<dbReference type="Proteomes" id="UP000247832">
    <property type="component" value="Unassembled WGS sequence"/>
</dbReference>
<dbReference type="PROSITE" id="PS50977">
    <property type="entry name" value="HTH_TETR_2"/>
    <property type="match status" value="1"/>
</dbReference>
<name>A0A2V5L904_9MICC</name>
<dbReference type="EMBL" id="QJVD01000006">
    <property type="protein sequence ID" value="PYI68151.1"/>
    <property type="molecule type" value="Genomic_DNA"/>
</dbReference>
<comment type="caution">
    <text evidence="4">The sequence shown here is derived from an EMBL/GenBank/DDBJ whole genome shotgun (WGS) entry which is preliminary data.</text>
</comment>
<dbReference type="Gene3D" id="1.10.357.10">
    <property type="entry name" value="Tetracycline Repressor, domain 2"/>
    <property type="match status" value="1"/>
</dbReference>
<feature type="domain" description="HTH tetR-type" evidence="3">
    <location>
        <begin position="14"/>
        <end position="74"/>
    </location>
</feature>
<dbReference type="PANTHER" id="PTHR30055">
    <property type="entry name" value="HTH-TYPE TRANSCRIPTIONAL REGULATOR RUTR"/>
    <property type="match status" value="1"/>
</dbReference>
<dbReference type="InterPro" id="IPR009057">
    <property type="entry name" value="Homeodomain-like_sf"/>
</dbReference>
<reference evidence="4 5" key="1">
    <citation type="submission" date="2018-05" db="EMBL/GenBank/DDBJ databases">
        <title>Genetic diversity of glacier-inhabiting Cryobacterium bacteria in China and description of Cryobacterium mengkeensis sp. nov. and Arthrobacter glacialis sp. nov.</title>
        <authorList>
            <person name="Liu Q."/>
            <person name="Xin Y.-H."/>
        </authorList>
    </citation>
    <scope>NUCLEOTIDE SEQUENCE [LARGE SCALE GENOMIC DNA]</scope>
    <source>
        <strain evidence="4 5">LI2</strain>
    </source>
</reference>
<dbReference type="GO" id="GO:0000976">
    <property type="term" value="F:transcription cis-regulatory region binding"/>
    <property type="evidence" value="ECO:0007669"/>
    <property type="project" value="TreeGrafter"/>
</dbReference>
<dbReference type="InterPro" id="IPR001647">
    <property type="entry name" value="HTH_TetR"/>
</dbReference>
<organism evidence="4 5">
    <name type="scientific">Arthrobacter livingstonensis</name>
    <dbReference type="NCBI Taxonomy" id="670078"/>
    <lineage>
        <taxon>Bacteria</taxon>
        <taxon>Bacillati</taxon>
        <taxon>Actinomycetota</taxon>
        <taxon>Actinomycetes</taxon>
        <taxon>Micrococcales</taxon>
        <taxon>Micrococcaceae</taxon>
        <taxon>Arthrobacter</taxon>
    </lineage>
</organism>
<evidence type="ECO:0000313" key="4">
    <source>
        <dbReference type="EMBL" id="PYI68151.1"/>
    </source>
</evidence>
<dbReference type="InterPro" id="IPR050109">
    <property type="entry name" value="HTH-type_TetR-like_transc_reg"/>
</dbReference>
<sequence>MSAPQTRGRYAKGVERREQIIQTATDVFATEGFEGTALKRVAELVGVREATLFHYFGSKQELLTSVLEERDRRTAEDVQAGGGLTESMPSIARRNATQPGLTTLYAVASATASAPGHASHEFFLQRFRAVVDNAAGDISARQAAGTLRTDLPPAVLARLLVAASDGLQLQWMYDKTIDMAQDLESLVLALFAPAVAPAAPTSK</sequence>
<evidence type="ECO:0000256" key="1">
    <source>
        <dbReference type="ARBA" id="ARBA00023125"/>
    </source>
</evidence>
<evidence type="ECO:0000313" key="5">
    <source>
        <dbReference type="Proteomes" id="UP000247832"/>
    </source>
</evidence>
<dbReference type="Pfam" id="PF00440">
    <property type="entry name" value="TetR_N"/>
    <property type="match status" value="1"/>
</dbReference>
<evidence type="ECO:0000256" key="2">
    <source>
        <dbReference type="PROSITE-ProRule" id="PRU00335"/>
    </source>
</evidence>
<dbReference type="InterPro" id="IPR036271">
    <property type="entry name" value="Tet_transcr_reg_TetR-rel_C_sf"/>
</dbReference>
<dbReference type="PRINTS" id="PR00455">
    <property type="entry name" value="HTHTETR"/>
</dbReference>
<dbReference type="SUPFAM" id="SSF46689">
    <property type="entry name" value="Homeodomain-like"/>
    <property type="match status" value="1"/>
</dbReference>
<gene>
    <name evidence="4" type="ORF">CVV68_07400</name>
</gene>
<protein>
    <submittedName>
        <fullName evidence="4">TetR/AcrR family transcriptional regulator</fullName>
    </submittedName>
</protein>
<evidence type="ECO:0000259" key="3">
    <source>
        <dbReference type="PROSITE" id="PS50977"/>
    </source>
</evidence>
<dbReference type="GO" id="GO:0003700">
    <property type="term" value="F:DNA-binding transcription factor activity"/>
    <property type="evidence" value="ECO:0007669"/>
    <property type="project" value="TreeGrafter"/>
</dbReference>
<feature type="DNA-binding region" description="H-T-H motif" evidence="2">
    <location>
        <begin position="37"/>
        <end position="56"/>
    </location>
</feature>
<dbReference type="SUPFAM" id="SSF48498">
    <property type="entry name" value="Tetracyclin repressor-like, C-terminal domain"/>
    <property type="match status" value="1"/>
</dbReference>
<keyword evidence="5" id="KW-1185">Reference proteome</keyword>
<dbReference type="RefSeq" id="WP_110500367.1">
    <property type="nucleotide sequence ID" value="NZ_QJVD01000006.1"/>
</dbReference>
<dbReference type="OrthoDB" id="5118063at2"/>
<proteinExistence type="predicted"/>